<organism evidence="1 2">
    <name type="scientific">Phialemonium atrogriseum</name>
    <dbReference type="NCBI Taxonomy" id="1093897"/>
    <lineage>
        <taxon>Eukaryota</taxon>
        <taxon>Fungi</taxon>
        <taxon>Dikarya</taxon>
        <taxon>Ascomycota</taxon>
        <taxon>Pezizomycotina</taxon>
        <taxon>Sordariomycetes</taxon>
        <taxon>Sordariomycetidae</taxon>
        <taxon>Cephalothecales</taxon>
        <taxon>Cephalothecaceae</taxon>
        <taxon>Phialemonium</taxon>
    </lineage>
</organism>
<evidence type="ECO:0000313" key="2">
    <source>
        <dbReference type="Proteomes" id="UP001244011"/>
    </source>
</evidence>
<dbReference type="AlphaFoldDB" id="A0AAJ0C5C5"/>
<dbReference type="RefSeq" id="XP_060285222.1">
    <property type="nucleotide sequence ID" value="XM_060429829.1"/>
</dbReference>
<dbReference type="PANTHER" id="PTHR21310">
    <property type="entry name" value="AMINOGLYCOSIDE PHOSPHOTRANSFERASE-RELATED-RELATED"/>
    <property type="match status" value="1"/>
</dbReference>
<dbReference type="InterPro" id="IPR051678">
    <property type="entry name" value="AGP_Transferase"/>
</dbReference>
<dbReference type="Proteomes" id="UP001244011">
    <property type="component" value="Unassembled WGS sequence"/>
</dbReference>
<gene>
    <name evidence="1" type="ORF">QBC33DRAFT_557762</name>
</gene>
<evidence type="ECO:0008006" key="3">
    <source>
        <dbReference type="Google" id="ProtNLM"/>
    </source>
</evidence>
<sequence length="244" mass="27370">MSKVPDNQDHTKRDRDYGMYPDDLAWQCGDEAVAAFVNSVYEPGVKESIIDMIVKYRGQRYTGWAAMRVPLPGRNAFSDEKTRTEVNTMRYIAQNTTIPVPHVYHWELASENPTGLGPFIIMDYFSNTDTLSEAMRDPFTKPGESYVLNTSLSDEKLEELYRPMPNIVLQLYALKMSRIGSLVCTDGGGDSWAVGTRPLLQNHLEVVTTGGCPTSVLPPEETTFAASREFYTSLADLHMAHLAF</sequence>
<dbReference type="GeneID" id="85313016"/>
<reference evidence="1" key="1">
    <citation type="submission" date="2023-06" db="EMBL/GenBank/DDBJ databases">
        <title>Genome-scale phylogeny and comparative genomics of the fungal order Sordariales.</title>
        <authorList>
            <consortium name="Lawrence Berkeley National Laboratory"/>
            <person name="Hensen N."/>
            <person name="Bonometti L."/>
            <person name="Westerberg I."/>
            <person name="Brannstrom I.O."/>
            <person name="Guillou S."/>
            <person name="Cros-Aarteil S."/>
            <person name="Calhoun S."/>
            <person name="Haridas S."/>
            <person name="Kuo A."/>
            <person name="Mondo S."/>
            <person name="Pangilinan J."/>
            <person name="Riley R."/>
            <person name="Labutti K."/>
            <person name="Andreopoulos B."/>
            <person name="Lipzen A."/>
            <person name="Chen C."/>
            <person name="Yanf M."/>
            <person name="Daum C."/>
            <person name="Ng V."/>
            <person name="Clum A."/>
            <person name="Steindorff A."/>
            <person name="Ohm R."/>
            <person name="Martin F."/>
            <person name="Silar P."/>
            <person name="Natvig D."/>
            <person name="Lalanne C."/>
            <person name="Gautier V."/>
            <person name="Ament-Velasquez S.L."/>
            <person name="Kruys A."/>
            <person name="Hutchinson M.I."/>
            <person name="Powell A.J."/>
            <person name="Barry K."/>
            <person name="Miller A.N."/>
            <person name="Grigoriev I.V."/>
            <person name="Debuchy R."/>
            <person name="Gladieux P."/>
            <person name="Thoren M.H."/>
            <person name="Johannesson H."/>
        </authorList>
    </citation>
    <scope>NUCLEOTIDE SEQUENCE</scope>
    <source>
        <strain evidence="1">8032-3</strain>
    </source>
</reference>
<protein>
    <recommendedName>
        <fullName evidence="3">Aminoglycoside phosphotransferase domain-containing protein</fullName>
    </recommendedName>
</protein>
<dbReference type="PANTHER" id="PTHR21310:SF37">
    <property type="entry name" value="AMINOGLYCOSIDE PHOSPHOTRANSFERASE DOMAIN-CONTAINING PROTEIN"/>
    <property type="match status" value="1"/>
</dbReference>
<dbReference type="SUPFAM" id="SSF56112">
    <property type="entry name" value="Protein kinase-like (PK-like)"/>
    <property type="match status" value="1"/>
</dbReference>
<dbReference type="Gene3D" id="3.30.200.20">
    <property type="entry name" value="Phosphorylase Kinase, domain 1"/>
    <property type="match status" value="1"/>
</dbReference>
<comment type="caution">
    <text evidence="1">The sequence shown here is derived from an EMBL/GenBank/DDBJ whole genome shotgun (WGS) entry which is preliminary data.</text>
</comment>
<name>A0AAJ0C5C5_9PEZI</name>
<dbReference type="InterPro" id="IPR011009">
    <property type="entry name" value="Kinase-like_dom_sf"/>
</dbReference>
<dbReference type="EMBL" id="MU839004">
    <property type="protein sequence ID" value="KAK1769009.1"/>
    <property type="molecule type" value="Genomic_DNA"/>
</dbReference>
<proteinExistence type="predicted"/>
<keyword evidence="2" id="KW-1185">Reference proteome</keyword>
<evidence type="ECO:0000313" key="1">
    <source>
        <dbReference type="EMBL" id="KAK1769009.1"/>
    </source>
</evidence>
<accession>A0AAJ0C5C5</accession>